<sequence length="95" mass="11263">MDYVECPECGRAYTWTYIYSGFQAAPVLKQEHTIVCHCGTDFDFVVYEDLEEEDLTESIEEFVDSRWWTFWGRTKQVVVTGASPRLYQVYQIRDD</sequence>
<gene>
    <name evidence="1" type="ORF">LCGC14_0458180</name>
</gene>
<dbReference type="EMBL" id="LAZR01000466">
    <property type="protein sequence ID" value="KKN67785.1"/>
    <property type="molecule type" value="Genomic_DNA"/>
</dbReference>
<reference evidence="1" key="1">
    <citation type="journal article" date="2015" name="Nature">
        <title>Complex archaea that bridge the gap between prokaryotes and eukaryotes.</title>
        <authorList>
            <person name="Spang A."/>
            <person name="Saw J.H."/>
            <person name="Jorgensen S.L."/>
            <person name="Zaremba-Niedzwiedzka K."/>
            <person name="Martijn J."/>
            <person name="Lind A.E."/>
            <person name="van Eijk R."/>
            <person name="Schleper C."/>
            <person name="Guy L."/>
            <person name="Ettema T.J."/>
        </authorList>
    </citation>
    <scope>NUCLEOTIDE SEQUENCE</scope>
</reference>
<protein>
    <submittedName>
        <fullName evidence="1">Uncharacterized protein</fullName>
    </submittedName>
</protein>
<dbReference type="AlphaFoldDB" id="A0A0F9SFZ9"/>
<proteinExistence type="predicted"/>
<name>A0A0F9SFZ9_9ZZZZ</name>
<comment type="caution">
    <text evidence="1">The sequence shown here is derived from an EMBL/GenBank/DDBJ whole genome shotgun (WGS) entry which is preliminary data.</text>
</comment>
<accession>A0A0F9SFZ9</accession>
<evidence type="ECO:0000313" key="1">
    <source>
        <dbReference type="EMBL" id="KKN67785.1"/>
    </source>
</evidence>
<organism evidence="1">
    <name type="scientific">marine sediment metagenome</name>
    <dbReference type="NCBI Taxonomy" id="412755"/>
    <lineage>
        <taxon>unclassified sequences</taxon>
        <taxon>metagenomes</taxon>
        <taxon>ecological metagenomes</taxon>
    </lineage>
</organism>